<dbReference type="Gene3D" id="1.10.10.10">
    <property type="entry name" value="Winged helix-like DNA-binding domain superfamily/Winged helix DNA-binding domain"/>
    <property type="match status" value="1"/>
</dbReference>
<gene>
    <name evidence="1" type="ORF">OM076_40565</name>
</gene>
<dbReference type="Pfam" id="PF12840">
    <property type="entry name" value="HTH_20"/>
    <property type="match status" value="1"/>
</dbReference>
<dbReference type="Proteomes" id="UP001149140">
    <property type="component" value="Unassembled WGS sequence"/>
</dbReference>
<sequence length="188" mass="20434">MAEPETQSAQDAGELDESLLRAISHPLRHRLLGMLDGRVASPNQLARELGLPLGRVSYHIRLLSDLGAIELVRTEPRRGALEHFYRAVTTVWFSEGDWTKLPRSARRGILGQNLQQIVTEVTSAADSGGFDLPSSLVLRAPLRLDEAGMSEVSGLLRAALDRARELSNEAGENGGDSAELSILLFGRA</sequence>
<proteinExistence type="predicted"/>
<keyword evidence="2" id="KW-1185">Reference proteome</keyword>
<organism evidence="1 2">
    <name type="scientific">Solirubrobacter ginsenosidimutans</name>
    <dbReference type="NCBI Taxonomy" id="490573"/>
    <lineage>
        <taxon>Bacteria</taxon>
        <taxon>Bacillati</taxon>
        <taxon>Actinomycetota</taxon>
        <taxon>Thermoleophilia</taxon>
        <taxon>Solirubrobacterales</taxon>
        <taxon>Solirubrobacteraceae</taxon>
        <taxon>Solirubrobacter</taxon>
    </lineage>
</organism>
<dbReference type="InterPro" id="IPR036388">
    <property type="entry name" value="WH-like_DNA-bd_sf"/>
</dbReference>
<dbReference type="CDD" id="cd00090">
    <property type="entry name" value="HTH_ARSR"/>
    <property type="match status" value="1"/>
</dbReference>
<accession>A0A9X3N427</accession>
<dbReference type="InterPro" id="IPR036390">
    <property type="entry name" value="WH_DNA-bd_sf"/>
</dbReference>
<name>A0A9X3N427_9ACTN</name>
<comment type="caution">
    <text evidence="1">The sequence shown here is derived from an EMBL/GenBank/DDBJ whole genome shotgun (WGS) entry which is preliminary data.</text>
</comment>
<evidence type="ECO:0000313" key="1">
    <source>
        <dbReference type="EMBL" id="MDA0166625.1"/>
    </source>
</evidence>
<evidence type="ECO:0000313" key="2">
    <source>
        <dbReference type="Proteomes" id="UP001149140"/>
    </source>
</evidence>
<protein>
    <submittedName>
        <fullName evidence="1">Helix-turn-helix domain-containing protein</fullName>
    </submittedName>
</protein>
<dbReference type="InterPro" id="IPR011991">
    <property type="entry name" value="ArsR-like_HTH"/>
</dbReference>
<dbReference type="SUPFAM" id="SSF46785">
    <property type="entry name" value="Winged helix' DNA-binding domain"/>
    <property type="match status" value="1"/>
</dbReference>
<dbReference type="RefSeq" id="WP_270045884.1">
    <property type="nucleotide sequence ID" value="NZ_JAPDOD010000071.1"/>
</dbReference>
<reference evidence="1" key="1">
    <citation type="submission" date="2022-10" db="EMBL/GenBank/DDBJ databases">
        <title>The WGS of Solirubrobacter ginsenosidimutans DSM 21036.</title>
        <authorList>
            <person name="Jiang Z."/>
        </authorList>
    </citation>
    <scope>NUCLEOTIDE SEQUENCE</scope>
    <source>
        <strain evidence="1">DSM 21036</strain>
    </source>
</reference>
<dbReference type="AlphaFoldDB" id="A0A9X3N427"/>
<dbReference type="EMBL" id="JAPDOD010000071">
    <property type="protein sequence ID" value="MDA0166625.1"/>
    <property type="molecule type" value="Genomic_DNA"/>
</dbReference>